<reference evidence="2" key="1">
    <citation type="submission" date="2017-07" db="EMBL/GenBank/DDBJ databases">
        <title>Taro Niue Genome Assembly and Annotation.</title>
        <authorList>
            <person name="Atibalentja N."/>
            <person name="Keating K."/>
            <person name="Fields C.J."/>
        </authorList>
    </citation>
    <scope>NUCLEOTIDE SEQUENCE</scope>
    <source>
        <strain evidence="2">Niue_2</strain>
        <tissue evidence="2">Leaf</tissue>
    </source>
</reference>
<dbReference type="AlphaFoldDB" id="A0A843XU57"/>
<proteinExistence type="predicted"/>
<evidence type="ECO:0000256" key="1">
    <source>
        <dbReference type="SAM" id="SignalP"/>
    </source>
</evidence>
<dbReference type="EMBL" id="NMUH01016374">
    <property type="protein sequence ID" value="MQM23449.1"/>
    <property type="molecule type" value="Genomic_DNA"/>
</dbReference>
<gene>
    <name evidence="2" type="ORF">Taro_056513</name>
</gene>
<evidence type="ECO:0000313" key="3">
    <source>
        <dbReference type="Proteomes" id="UP000652761"/>
    </source>
</evidence>
<protein>
    <submittedName>
        <fullName evidence="2">Uncharacterized protein</fullName>
    </submittedName>
</protein>
<name>A0A843XU57_COLES</name>
<organism evidence="2 3">
    <name type="scientific">Colocasia esculenta</name>
    <name type="common">Wild taro</name>
    <name type="synonym">Arum esculentum</name>
    <dbReference type="NCBI Taxonomy" id="4460"/>
    <lineage>
        <taxon>Eukaryota</taxon>
        <taxon>Viridiplantae</taxon>
        <taxon>Streptophyta</taxon>
        <taxon>Embryophyta</taxon>
        <taxon>Tracheophyta</taxon>
        <taxon>Spermatophyta</taxon>
        <taxon>Magnoliopsida</taxon>
        <taxon>Liliopsida</taxon>
        <taxon>Araceae</taxon>
        <taxon>Aroideae</taxon>
        <taxon>Colocasieae</taxon>
        <taxon>Colocasia</taxon>
    </lineage>
</organism>
<keyword evidence="3" id="KW-1185">Reference proteome</keyword>
<comment type="caution">
    <text evidence="2">The sequence shown here is derived from an EMBL/GenBank/DDBJ whole genome shotgun (WGS) entry which is preliminary data.</text>
</comment>
<dbReference type="Proteomes" id="UP000652761">
    <property type="component" value="Unassembled WGS sequence"/>
</dbReference>
<accession>A0A843XU57</accession>
<feature type="chain" id="PRO_5033042097" evidence="1">
    <location>
        <begin position="24"/>
        <end position="129"/>
    </location>
</feature>
<keyword evidence="1" id="KW-0732">Signal</keyword>
<sequence length="129" mass="14819">MRCRRQVLAVQLAHFRLLTRACGKVVMRVAEADRAGIDGSDGDSCEKLLGVWCESRGELDDEICAIRFFRRLECCRLPFVSGSRCCRLLFAWRHVMLSFTSWLVAVDAVVYLQMCSQYAVYFPFHGLRC</sequence>
<evidence type="ECO:0000313" key="2">
    <source>
        <dbReference type="EMBL" id="MQM23449.1"/>
    </source>
</evidence>
<feature type="signal peptide" evidence="1">
    <location>
        <begin position="1"/>
        <end position="23"/>
    </location>
</feature>